<evidence type="ECO:0008006" key="4">
    <source>
        <dbReference type="Google" id="ProtNLM"/>
    </source>
</evidence>
<gene>
    <name evidence="2" type="ORF">ACFOLH_17685</name>
</gene>
<comment type="caution">
    <text evidence="2">The sequence shown here is derived from an EMBL/GenBank/DDBJ whole genome shotgun (WGS) entry which is preliminary data.</text>
</comment>
<comment type="similarity">
    <text evidence="1">Belongs to the Rv0495c family.</text>
</comment>
<evidence type="ECO:0000313" key="2">
    <source>
        <dbReference type="EMBL" id="MFC3690181.1"/>
    </source>
</evidence>
<dbReference type="InterPro" id="IPR021458">
    <property type="entry name" value="Rv0495c"/>
</dbReference>
<keyword evidence="3" id="KW-1185">Reference proteome</keyword>
<reference evidence="3" key="1">
    <citation type="journal article" date="2019" name="Int. J. Syst. Evol. Microbiol.">
        <title>The Global Catalogue of Microorganisms (GCM) 10K type strain sequencing project: providing services to taxonomists for standard genome sequencing and annotation.</title>
        <authorList>
            <consortium name="The Broad Institute Genomics Platform"/>
            <consortium name="The Broad Institute Genome Sequencing Center for Infectious Disease"/>
            <person name="Wu L."/>
            <person name="Ma J."/>
        </authorList>
    </citation>
    <scope>NUCLEOTIDE SEQUENCE [LARGE SCALE GENOMIC DNA]</scope>
    <source>
        <strain evidence="3">NCAIM B.02333</strain>
    </source>
</reference>
<evidence type="ECO:0000256" key="1">
    <source>
        <dbReference type="ARBA" id="ARBA00093770"/>
    </source>
</evidence>
<dbReference type="Pfam" id="PF11307">
    <property type="entry name" value="DUF3109"/>
    <property type="match status" value="1"/>
</dbReference>
<name>A0ABV7WNQ1_9MICO</name>
<proteinExistence type="inferred from homology"/>
<dbReference type="EMBL" id="JBHRWW010000018">
    <property type="protein sequence ID" value="MFC3690181.1"/>
    <property type="molecule type" value="Genomic_DNA"/>
</dbReference>
<dbReference type="Proteomes" id="UP001595685">
    <property type="component" value="Unassembled WGS sequence"/>
</dbReference>
<organism evidence="2 3">
    <name type="scientific">Aquipuribacter hungaricus</name>
    <dbReference type="NCBI Taxonomy" id="545624"/>
    <lineage>
        <taxon>Bacteria</taxon>
        <taxon>Bacillati</taxon>
        <taxon>Actinomycetota</taxon>
        <taxon>Actinomycetes</taxon>
        <taxon>Micrococcales</taxon>
        <taxon>Intrasporangiaceae</taxon>
        <taxon>Aquipuribacter</taxon>
    </lineage>
</organism>
<accession>A0ABV7WNQ1</accession>
<protein>
    <recommendedName>
        <fullName evidence="4">DUF3109 family protein</fullName>
    </recommendedName>
</protein>
<sequence>MTPPGPQPAGLREVPGPRERLWVEIDDGDPYGRTVYHFDLTWLTSSWTCIFGGGCPGIDSSRPDAGCCVHGAWFSEPADEERVALAVARLDRSGWANADHPVHGADGEWAETDPDGDRRTAVVDGACVFHNPRGFPGGYGCALHALALREGVPPLTTKPDVCWQLPVRRTYDTVADPDGGEHLQVTVTEYTRAGWGGGGADFDWYCTTSPAAHTGAVPVWRSLREELVELVGEEVYARLDAHCTALVPPAGARRLLPLTVHPATAAAQAPVEAPGPGRRPVD</sequence>
<dbReference type="RefSeq" id="WP_340294654.1">
    <property type="nucleotide sequence ID" value="NZ_JBBEOI010000174.1"/>
</dbReference>
<evidence type="ECO:0000313" key="3">
    <source>
        <dbReference type="Proteomes" id="UP001595685"/>
    </source>
</evidence>